<keyword evidence="1" id="KW-1133">Transmembrane helix</keyword>
<evidence type="ECO:0000256" key="1">
    <source>
        <dbReference type="SAM" id="Phobius"/>
    </source>
</evidence>
<keyword evidence="1" id="KW-0812">Transmembrane</keyword>
<geneLocation type="mitochondrion" evidence="2"/>
<keyword evidence="2" id="KW-0496">Mitochondrion</keyword>
<organism evidence="2">
    <name type="scientific">Picea glauca</name>
    <name type="common">White spruce</name>
    <name type="synonym">Pinus glauca</name>
    <dbReference type="NCBI Taxonomy" id="3330"/>
    <lineage>
        <taxon>Eukaryota</taxon>
        <taxon>Viridiplantae</taxon>
        <taxon>Streptophyta</taxon>
        <taxon>Embryophyta</taxon>
        <taxon>Tracheophyta</taxon>
        <taxon>Spermatophyta</taxon>
        <taxon>Pinopsida</taxon>
        <taxon>Pinidae</taxon>
        <taxon>Conifers I</taxon>
        <taxon>Pinales</taxon>
        <taxon>Pinaceae</taxon>
        <taxon>Picea</taxon>
    </lineage>
</organism>
<comment type="caution">
    <text evidence="2">The sequence shown here is derived from an EMBL/GenBank/DDBJ whole genome shotgun (WGS) entry which is preliminary data.</text>
</comment>
<name>A0A101LVA1_PICGL</name>
<evidence type="ECO:0000313" key="2">
    <source>
        <dbReference type="EMBL" id="KUM45975.1"/>
    </source>
</evidence>
<sequence>MLFDLLLGTKKLVDPQQVKLRLEMKLVALPSPLWLLSMYLDFIRFSIFVISLTRAKT</sequence>
<dbReference type="EMBL" id="LKAM01000014">
    <property type="protein sequence ID" value="KUM45975.1"/>
    <property type="molecule type" value="Genomic_DNA"/>
</dbReference>
<proteinExistence type="predicted"/>
<feature type="transmembrane region" description="Helical" evidence="1">
    <location>
        <begin position="33"/>
        <end position="52"/>
    </location>
</feature>
<keyword evidence="1" id="KW-0472">Membrane</keyword>
<reference evidence="2" key="1">
    <citation type="journal article" date="2015" name="Genome Biol. Evol.">
        <title>Organellar Genomes of White Spruce (Picea glauca): Assembly and Annotation.</title>
        <authorList>
            <person name="Jackman S.D."/>
            <person name="Warren R.L."/>
            <person name="Gibb E.A."/>
            <person name="Vandervalk B.P."/>
            <person name="Mohamadi H."/>
            <person name="Chu J."/>
            <person name="Raymond A."/>
            <person name="Pleasance S."/>
            <person name="Coope R."/>
            <person name="Wildung M.R."/>
            <person name="Ritland C.E."/>
            <person name="Bousquet J."/>
            <person name="Jones S.J."/>
            <person name="Bohlmann J."/>
            <person name="Birol I."/>
        </authorList>
    </citation>
    <scope>NUCLEOTIDE SEQUENCE [LARGE SCALE GENOMIC DNA]</scope>
    <source>
        <tissue evidence="2">Flushing bud</tissue>
    </source>
</reference>
<gene>
    <name evidence="2" type="ORF">ABT39_MTgene2078</name>
</gene>
<protein>
    <submittedName>
        <fullName evidence="2">Uncharacterized protein</fullName>
    </submittedName>
</protein>
<dbReference type="AlphaFoldDB" id="A0A101LVA1"/>
<accession>A0A101LVA1</accession>